<evidence type="ECO:0000313" key="4">
    <source>
        <dbReference type="Proteomes" id="UP000827892"/>
    </source>
</evidence>
<dbReference type="Proteomes" id="UP000827892">
    <property type="component" value="Chromosome III"/>
</dbReference>
<evidence type="ECO:0000256" key="1">
    <source>
        <dbReference type="SAM" id="MobiDB-lite"/>
    </source>
</evidence>
<feature type="compositionally biased region" description="Basic and acidic residues" evidence="1">
    <location>
        <begin position="173"/>
        <end position="188"/>
    </location>
</feature>
<evidence type="ECO:0000313" key="3">
    <source>
        <dbReference type="EMBL" id="ULU01019.1"/>
    </source>
</evidence>
<name>A0AAE9IQM5_CAEBR</name>
<accession>A0AAE9IQM5</accession>
<sequence>MAKFRHFWSTSSSDSANTADIVYTIKMDKIWMTMLDPDDLSPGEIVFSADDSAGERSFLAEFFGKKQSFALGSNLTGLIILCIVLTAVVVIFFGCYLMMRFMHKALARDDSKDMLRSNNPYNNVVMHSKRVYEIQAEEGCFNGPPDPLDPSEIDDEHLGDSQNTSVYIEDEEPQKVRKPESGDLRAPRNTEQFDDDPRAMLRKKQKVHKDSVCAFMFKPHIEPKMV</sequence>
<dbReference type="EMBL" id="CP090893">
    <property type="protein sequence ID" value="ULU01019.1"/>
    <property type="molecule type" value="Genomic_DNA"/>
</dbReference>
<keyword evidence="2" id="KW-0472">Membrane</keyword>
<feature type="transmembrane region" description="Helical" evidence="2">
    <location>
        <begin position="75"/>
        <end position="99"/>
    </location>
</feature>
<gene>
    <name evidence="3" type="ORF">L3Y34_001425</name>
</gene>
<keyword evidence="2" id="KW-0812">Transmembrane</keyword>
<proteinExistence type="predicted"/>
<organism evidence="3 4">
    <name type="scientific">Caenorhabditis briggsae</name>
    <dbReference type="NCBI Taxonomy" id="6238"/>
    <lineage>
        <taxon>Eukaryota</taxon>
        <taxon>Metazoa</taxon>
        <taxon>Ecdysozoa</taxon>
        <taxon>Nematoda</taxon>
        <taxon>Chromadorea</taxon>
        <taxon>Rhabditida</taxon>
        <taxon>Rhabditina</taxon>
        <taxon>Rhabditomorpha</taxon>
        <taxon>Rhabditoidea</taxon>
        <taxon>Rhabditidae</taxon>
        <taxon>Peloderinae</taxon>
        <taxon>Caenorhabditis</taxon>
    </lineage>
</organism>
<evidence type="ECO:0000256" key="2">
    <source>
        <dbReference type="SAM" id="Phobius"/>
    </source>
</evidence>
<feature type="region of interest" description="Disordered" evidence="1">
    <location>
        <begin position="165"/>
        <end position="199"/>
    </location>
</feature>
<keyword evidence="2" id="KW-1133">Transmembrane helix</keyword>
<reference evidence="3 4" key="1">
    <citation type="submission" date="2022-05" db="EMBL/GenBank/DDBJ databases">
        <title>Chromosome-level reference genomes for two strains of Caenorhabditis briggsae: an improved platform for comparative genomics.</title>
        <authorList>
            <person name="Stevens L."/>
            <person name="Andersen E.C."/>
        </authorList>
    </citation>
    <scope>NUCLEOTIDE SEQUENCE [LARGE SCALE GENOMIC DNA]</scope>
    <source>
        <strain evidence="3">QX1410_ONT</strain>
        <tissue evidence="3">Whole-organism</tissue>
    </source>
</reference>
<protein>
    <submittedName>
        <fullName evidence="3">Uncharacterized protein</fullName>
    </submittedName>
</protein>
<dbReference type="AlphaFoldDB" id="A0AAE9IQM5"/>